<name>A0A9P8GD31_AURME</name>
<dbReference type="Proteomes" id="UP000767238">
    <property type="component" value="Unassembled WGS sequence"/>
</dbReference>
<keyword evidence="1" id="KW-0732">Signal</keyword>
<feature type="signal peptide" evidence="1">
    <location>
        <begin position="1"/>
        <end position="19"/>
    </location>
</feature>
<organism evidence="2 3">
    <name type="scientific">Aureobasidium melanogenum</name>
    <name type="common">Aureobasidium pullulans var. melanogenum</name>
    <dbReference type="NCBI Taxonomy" id="46634"/>
    <lineage>
        <taxon>Eukaryota</taxon>
        <taxon>Fungi</taxon>
        <taxon>Dikarya</taxon>
        <taxon>Ascomycota</taxon>
        <taxon>Pezizomycotina</taxon>
        <taxon>Dothideomycetes</taxon>
        <taxon>Dothideomycetidae</taxon>
        <taxon>Dothideales</taxon>
        <taxon>Saccotheciaceae</taxon>
        <taxon>Aureobasidium</taxon>
    </lineage>
</organism>
<evidence type="ECO:0000256" key="1">
    <source>
        <dbReference type="SAM" id="SignalP"/>
    </source>
</evidence>
<gene>
    <name evidence="2" type="ORF">KCV03_g6690</name>
</gene>
<proteinExistence type="predicted"/>
<reference evidence="2" key="1">
    <citation type="journal article" date="2021" name="J Fungi (Basel)">
        <title>Virulence traits and population genomics of the black yeast Aureobasidium melanogenum.</title>
        <authorList>
            <person name="Cernosa A."/>
            <person name="Sun X."/>
            <person name="Gostincar C."/>
            <person name="Fang C."/>
            <person name="Gunde-Cimerman N."/>
            <person name="Song Z."/>
        </authorList>
    </citation>
    <scope>NUCLEOTIDE SEQUENCE</scope>
    <source>
        <strain evidence="2">EXF-8016</strain>
    </source>
</reference>
<dbReference type="AlphaFoldDB" id="A0A9P8GD31"/>
<dbReference type="EMBL" id="JAHFYH010000050">
    <property type="protein sequence ID" value="KAH0218255.1"/>
    <property type="molecule type" value="Genomic_DNA"/>
</dbReference>
<evidence type="ECO:0000313" key="2">
    <source>
        <dbReference type="EMBL" id="KAH0218255.1"/>
    </source>
</evidence>
<feature type="chain" id="PRO_5040183011" evidence="1">
    <location>
        <begin position="20"/>
        <end position="455"/>
    </location>
</feature>
<accession>A0A9P8GD31</accession>
<dbReference type="OrthoDB" id="3937708at2759"/>
<comment type="caution">
    <text evidence="2">The sequence shown here is derived from an EMBL/GenBank/DDBJ whole genome shotgun (WGS) entry which is preliminary data.</text>
</comment>
<feature type="non-terminal residue" evidence="2">
    <location>
        <position position="455"/>
    </location>
</feature>
<protein>
    <submittedName>
        <fullName evidence="2">Uncharacterized protein</fullName>
    </submittedName>
</protein>
<sequence length="455" mass="49081">MRSTLLFAAASIGSRLASAQCEVYGIDIQNGGTYFENSELTVPFTLVQEFSGCDNDTANNILVDPNGDQYECSDTPLVPAYTPETVTCSDWPQDKLYSGDWSLVVISNNGDGDPIAYQRDFSLTVGTPTTVTVTPTVTATDLETSVFSILSTTSSTITTTLVAQTTTKQALMAFATPTLLSHPLQVQVVTRDLFTVTQTQYAPQVTQTTVGVQASCASPTPNWQPDPIAKIQIKIQITILKTVSQRLNSAKFKREALEDAAAKQEFVKSRAERLQGLEKRGPDASVTTVTATNTDVFVTETTTQWTTITTTVPTTVLSTVTSTPAVVTVTQALLNFAALQTLIQDLVQPTITHWDVAHATTTVSVPWTVTITQTTTPSAWAAECTSSGGSVCHGQVPPPTAPSLLMVVSHAERHDCDTYGHSQLKTGHPVRSAIHKQLNGRLVLRWVTTWESLLL</sequence>
<reference evidence="2" key="2">
    <citation type="submission" date="2021-08" db="EMBL/GenBank/DDBJ databases">
        <authorList>
            <person name="Gostincar C."/>
            <person name="Sun X."/>
            <person name="Song Z."/>
            <person name="Gunde-Cimerman N."/>
        </authorList>
    </citation>
    <scope>NUCLEOTIDE SEQUENCE</scope>
    <source>
        <strain evidence="2">EXF-8016</strain>
    </source>
</reference>
<evidence type="ECO:0000313" key="3">
    <source>
        <dbReference type="Proteomes" id="UP000767238"/>
    </source>
</evidence>